<dbReference type="EMBL" id="GECU01026029">
    <property type="protein sequence ID" value="JAS81677.1"/>
    <property type="molecule type" value="Transcribed_RNA"/>
</dbReference>
<feature type="non-terminal residue" evidence="2">
    <location>
        <position position="1"/>
    </location>
</feature>
<gene>
    <name evidence="2" type="ORF">g.56889</name>
</gene>
<accession>A0A1B6I420</accession>
<dbReference type="InterPro" id="IPR017853">
    <property type="entry name" value="GH"/>
</dbReference>
<organism evidence="2">
    <name type="scientific">Homalodisca liturata</name>
    <dbReference type="NCBI Taxonomy" id="320908"/>
    <lineage>
        <taxon>Eukaryota</taxon>
        <taxon>Metazoa</taxon>
        <taxon>Ecdysozoa</taxon>
        <taxon>Arthropoda</taxon>
        <taxon>Hexapoda</taxon>
        <taxon>Insecta</taxon>
        <taxon>Pterygota</taxon>
        <taxon>Neoptera</taxon>
        <taxon>Paraneoptera</taxon>
        <taxon>Hemiptera</taxon>
        <taxon>Auchenorrhyncha</taxon>
        <taxon>Membracoidea</taxon>
        <taxon>Cicadellidae</taxon>
        <taxon>Cicadellinae</taxon>
        <taxon>Proconiini</taxon>
        <taxon>Homalodisca</taxon>
    </lineage>
</organism>
<dbReference type="Gene3D" id="3.20.20.80">
    <property type="entry name" value="Glycosidases"/>
    <property type="match status" value="1"/>
</dbReference>
<dbReference type="PANTHER" id="PTHR11177">
    <property type="entry name" value="CHITINASE"/>
    <property type="match status" value="1"/>
</dbReference>
<dbReference type="AlphaFoldDB" id="A0A1B6I420"/>
<dbReference type="SUPFAM" id="SSF51445">
    <property type="entry name" value="(Trans)glycosidases"/>
    <property type="match status" value="1"/>
</dbReference>
<dbReference type="InterPro" id="IPR050314">
    <property type="entry name" value="Glycosyl_Hydrlase_18"/>
</dbReference>
<reference evidence="2" key="1">
    <citation type="submission" date="2015-11" db="EMBL/GenBank/DDBJ databases">
        <title>De novo transcriptome assembly of four potential Pierce s Disease insect vectors from Arizona vineyards.</title>
        <authorList>
            <person name="Tassone E.E."/>
        </authorList>
    </citation>
    <scope>NUCLEOTIDE SEQUENCE</scope>
</reference>
<protein>
    <recommendedName>
        <fullName evidence="1">GH18 domain-containing protein</fullName>
    </recommendedName>
</protein>
<evidence type="ECO:0000259" key="1">
    <source>
        <dbReference type="PROSITE" id="PS51910"/>
    </source>
</evidence>
<feature type="non-terminal residue" evidence="2">
    <location>
        <position position="127"/>
    </location>
</feature>
<dbReference type="InterPro" id="IPR001223">
    <property type="entry name" value="Glyco_hydro18_cat"/>
</dbReference>
<feature type="domain" description="GH18" evidence="1">
    <location>
        <begin position="1"/>
        <end position="127"/>
    </location>
</feature>
<dbReference type="Pfam" id="PF00704">
    <property type="entry name" value="Glyco_hydro_18"/>
    <property type="match status" value="1"/>
</dbReference>
<dbReference type="PANTHER" id="PTHR11177:SF317">
    <property type="entry name" value="CHITINASE 12-RELATED"/>
    <property type="match status" value="1"/>
</dbReference>
<evidence type="ECO:0000313" key="2">
    <source>
        <dbReference type="EMBL" id="JAS81677.1"/>
    </source>
</evidence>
<proteinExistence type="predicted"/>
<dbReference type="PROSITE" id="PS51910">
    <property type="entry name" value="GH18_2"/>
    <property type="match status" value="1"/>
</dbReference>
<name>A0A1B6I420_9HEMI</name>
<dbReference type="GO" id="GO:0005975">
    <property type="term" value="P:carbohydrate metabolic process"/>
    <property type="evidence" value="ECO:0007669"/>
    <property type="project" value="InterPro"/>
</dbReference>
<sequence>FEAHHIYLDWEKGYTTSSSEQYYKKNPVKMVAVGKGLSHKLSAIAADEERRRMFARNSVQFLRTNNLGGINLSWHHPGFPLGSADDRVNYILLLQALREEFEQESRAAGKNSFLISIDVPHNPKVLD</sequence>